<reference evidence="2" key="1">
    <citation type="submission" date="2018-05" db="EMBL/GenBank/DDBJ databases">
        <authorList>
            <person name="Liu B.-T."/>
        </authorList>
    </citation>
    <scope>NUCLEOTIDE SEQUENCE [LARGE SCALE GENOMIC DNA]</scope>
    <source>
        <strain evidence="2">WD6-1</strain>
    </source>
</reference>
<accession>A0A2U2BSA8</accession>
<keyword evidence="2" id="KW-1185">Reference proteome</keyword>
<dbReference type="InterPro" id="IPR015278">
    <property type="entry name" value="BglII-like"/>
</dbReference>
<organism evidence="1 2">
    <name type="scientific">Marinicauda salina</name>
    <dbReference type="NCBI Taxonomy" id="2135793"/>
    <lineage>
        <taxon>Bacteria</taxon>
        <taxon>Pseudomonadati</taxon>
        <taxon>Pseudomonadota</taxon>
        <taxon>Alphaproteobacteria</taxon>
        <taxon>Maricaulales</taxon>
        <taxon>Maricaulaceae</taxon>
        <taxon>Marinicauda</taxon>
    </lineage>
</organism>
<dbReference type="AlphaFoldDB" id="A0A2U2BSA8"/>
<sequence>METSTACSVMKATCPDEWTDIVDFLSNYRLDPKYWLKAGGNRGDIASQIDKFFHDRGWVEARLDLETVAKLFDKDGRLITTKDPITQEGYLVDNFKNRVALDVEWNAKDGNLDRDLAAYRSWHESGLISAAVIITKERRSLLELARELWEDFQSTLPKSEQSAKLPIDLSTTTVTAFDKAELRIRRGVMGTCPTLVIGANRATWNGEPYEDL</sequence>
<keyword evidence="1" id="KW-0255">Endonuclease</keyword>
<dbReference type="GO" id="GO:0009307">
    <property type="term" value="P:DNA restriction-modification system"/>
    <property type="evidence" value="ECO:0007669"/>
    <property type="project" value="InterPro"/>
</dbReference>
<keyword evidence="1" id="KW-0378">Hydrolase</keyword>
<name>A0A2U2BSA8_9PROT</name>
<dbReference type="Proteomes" id="UP000245168">
    <property type="component" value="Unassembled WGS sequence"/>
</dbReference>
<dbReference type="EMBL" id="QEXV01000004">
    <property type="protein sequence ID" value="PWE16895.1"/>
    <property type="molecule type" value="Genomic_DNA"/>
</dbReference>
<dbReference type="Pfam" id="PF09195">
    <property type="entry name" value="Endonuc-BglII"/>
    <property type="match status" value="1"/>
</dbReference>
<keyword evidence="1" id="KW-0540">Nuclease</keyword>
<dbReference type="SUPFAM" id="SSF52980">
    <property type="entry name" value="Restriction endonuclease-like"/>
    <property type="match status" value="1"/>
</dbReference>
<dbReference type="OrthoDB" id="1956808at2"/>
<proteinExistence type="predicted"/>
<dbReference type="InterPro" id="IPR011335">
    <property type="entry name" value="Restrct_endonuc-II-like"/>
</dbReference>
<gene>
    <name evidence="1" type="ORF">DDZ18_09270</name>
</gene>
<comment type="caution">
    <text evidence="1">The sequence shown here is derived from an EMBL/GenBank/DDBJ whole genome shotgun (WGS) entry which is preliminary data.</text>
</comment>
<evidence type="ECO:0000313" key="1">
    <source>
        <dbReference type="EMBL" id="PWE16895.1"/>
    </source>
</evidence>
<dbReference type="GO" id="GO:0009036">
    <property type="term" value="F:type II site-specific deoxyribonuclease activity"/>
    <property type="evidence" value="ECO:0007669"/>
    <property type="project" value="InterPro"/>
</dbReference>
<protein>
    <submittedName>
        <fullName evidence="1">Restriction endonuclease</fullName>
    </submittedName>
</protein>
<evidence type="ECO:0000313" key="2">
    <source>
        <dbReference type="Proteomes" id="UP000245168"/>
    </source>
</evidence>